<reference evidence="1" key="1">
    <citation type="submission" date="2023-01" db="EMBL/GenBank/DDBJ databases">
        <authorList>
            <person name="Van Ghelder C."/>
            <person name="Rancurel C."/>
        </authorList>
    </citation>
    <scope>NUCLEOTIDE SEQUENCE</scope>
    <source>
        <strain evidence="1">CNCM I-4278</strain>
    </source>
</reference>
<dbReference type="Proteomes" id="UP001152607">
    <property type="component" value="Unassembled WGS sequence"/>
</dbReference>
<keyword evidence="2" id="KW-1185">Reference proteome</keyword>
<gene>
    <name evidence="1" type="ORF">PDIGIT_LOCUS12386</name>
</gene>
<accession>A0A9W4UNJ6</accession>
<comment type="caution">
    <text evidence="1">The sequence shown here is derived from an EMBL/GenBank/DDBJ whole genome shotgun (WGS) entry which is preliminary data.</text>
</comment>
<sequence length="506" mass="58312">MGGRAFRSLNCPRISPDLYHKSRDKVTSVLQKLFDHVTVPTEMPEKPDFGDIDYLVSGYTGQPTDSTLDWSAMVSALKENLNTNYGKRGHYEPSIMYFAIPAGEIPQSSEDQVWIQVDVKVCEIPGLQNFEWSRLLLNYASGFKMLASFAKPLGLTINPDGMHIRVEEMEETNGPGSMVFVSMEPRDVLNMLGLDWRFLWAGLETREELYSYIVSSSEFHPKHTSERLKDEKYAEHHKDRSAAWIEFITEWIPRRYPDYSFPDKDIPLEQWYKENRVKIQQKVFTLFPHITAEYYTKRKEHLKEAEEKRLCEILMDAIPDWDKNHTANFSSPRVLIQCEAPCTSSISKTPADCELEVEPPTPPVTPPPPRVPSNTTLPALVSEGGIRVAPFDDLYLPRQPPTTFSFRPPPPDMSRPAKLACIARWTRFCEITGQLHLGGTPRDKAVVMSWSDSIMSDEILVKWVEKVWVVAWWRQSWVNYVGMWRRRFEKEDMKAALKMKESVVAV</sequence>
<dbReference type="AlphaFoldDB" id="A0A9W4UNJ6"/>
<name>A0A9W4UNJ6_9PLEO</name>
<organism evidence="1 2">
    <name type="scientific">Periconia digitata</name>
    <dbReference type="NCBI Taxonomy" id="1303443"/>
    <lineage>
        <taxon>Eukaryota</taxon>
        <taxon>Fungi</taxon>
        <taxon>Dikarya</taxon>
        <taxon>Ascomycota</taxon>
        <taxon>Pezizomycotina</taxon>
        <taxon>Dothideomycetes</taxon>
        <taxon>Pleosporomycetidae</taxon>
        <taxon>Pleosporales</taxon>
        <taxon>Massarineae</taxon>
        <taxon>Periconiaceae</taxon>
        <taxon>Periconia</taxon>
    </lineage>
</organism>
<evidence type="ECO:0000313" key="2">
    <source>
        <dbReference type="Proteomes" id="UP001152607"/>
    </source>
</evidence>
<dbReference type="OrthoDB" id="4708870at2759"/>
<evidence type="ECO:0000313" key="1">
    <source>
        <dbReference type="EMBL" id="CAI6339235.1"/>
    </source>
</evidence>
<protein>
    <submittedName>
        <fullName evidence="1">Uncharacterized protein</fullName>
    </submittedName>
</protein>
<proteinExistence type="predicted"/>
<dbReference type="EMBL" id="CAOQHR010000009">
    <property type="protein sequence ID" value="CAI6339235.1"/>
    <property type="molecule type" value="Genomic_DNA"/>
</dbReference>